<dbReference type="InterPro" id="IPR017941">
    <property type="entry name" value="Rieske_2Fe-2S"/>
</dbReference>
<reference evidence="8" key="1">
    <citation type="journal article" date="2019" name="Int. J. Syst. Evol. Microbiol.">
        <title>The Global Catalogue of Microorganisms (GCM) 10K type strain sequencing project: providing services to taxonomists for standard genome sequencing and annotation.</title>
        <authorList>
            <consortium name="The Broad Institute Genomics Platform"/>
            <consortium name="The Broad Institute Genome Sequencing Center for Infectious Disease"/>
            <person name="Wu L."/>
            <person name="Ma J."/>
        </authorList>
    </citation>
    <scope>NUCLEOTIDE SEQUENCE [LARGE SCALE GENOMIC DNA]</scope>
    <source>
        <strain evidence="8">CCUG 43111</strain>
    </source>
</reference>
<evidence type="ECO:0000256" key="4">
    <source>
        <dbReference type="ARBA" id="ARBA00023004"/>
    </source>
</evidence>
<organism evidence="7 8">
    <name type="scientific">Massilia suwonensis</name>
    <dbReference type="NCBI Taxonomy" id="648895"/>
    <lineage>
        <taxon>Bacteria</taxon>
        <taxon>Pseudomonadati</taxon>
        <taxon>Pseudomonadota</taxon>
        <taxon>Betaproteobacteria</taxon>
        <taxon>Burkholderiales</taxon>
        <taxon>Oxalobacteraceae</taxon>
        <taxon>Telluria group</taxon>
        <taxon>Massilia</taxon>
    </lineage>
</organism>
<dbReference type="PROSITE" id="PS00570">
    <property type="entry name" value="RING_HYDROXYL_ALPHA"/>
    <property type="match status" value="1"/>
</dbReference>
<evidence type="ECO:0000256" key="2">
    <source>
        <dbReference type="ARBA" id="ARBA00022723"/>
    </source>
</evidence>
<dbReference type="EMBL" id="JBHSMR010000010">
    <property type="protein sequence ID" value="MFC5477846.1"/>
    <property type="molecule type" value="Genomic_DNA"/>
</dbReference>
<dbReference type="Proteomes" id="UP001596101">
    <property type="component" value="Unassembled WGS sequence"/>
</dbReference>
<dbReference type="PROSITE" id="PS51296">
    <property type="entry name" value="RIESKE"/>
    <property type="match status" value="1"/>
</dbReference>
<sequence length="327" mass="34385">MTSGQWWIVALSEQLAPGKTLAAVCNGRQLALFRNSAGEAFALEDRCPHRRVPLSPGQVRYDGLQCPYHGWTFDGASGRCTDIPNLRRDEKIPPAAVAAYPVAELNGFIHVLAGEGEGEGATLPGAAYRAGGREYTGTAVVGLGFGHYLDLMLDGPQCLLGFPGVAVTDFFMGDPRLDDGYLVLDRGAVWAGKGIGPAFVRDHPLLLRTRVPLAGGNITAELLDADEQPLVTVFIAAGANLRGTTSLAWRGFAHARAAGGPLGWRLRRLAGRAPFSVTQAIDARAVALVEAAPSRERSGAAARTIPIVSISAAAGCNGARAQQENVP</sequence>
<dbReference type="InterPro" id="IPR015881">
    <property type="entry name" value="ARHD_Rieske_2Fe_2S"/>
</dbReference>
<evidence type="ECO:0000259" key="6">
    <source>
        <dbReference type="PROSITE" id="PS51296"/>
    </source>
</evidence>
<keyword evidence="3" id="KW-0560">Oxidoreductase</keyword>
<evidence type="ECO:0000313" key="7">
    <source>
        <dbReference type="EMBL" id="MFC5477846.1"/>
    </source>
</evidence>
<dbReference type="InterPro" id="IPR036922">
    <property type="entry name" value="Rieske_2Fe-2S_sf"/>
</dbReference>
<evidence type="ECO:0000256" key="1">
    <source>
        <dbReference type="ARBA" id="ARBA00022714"/>
    </source>
</evidence>
<evidence type="ECO:0000313" key="8">
    <source>
        <dbReference type="Proteomes" id="UP001596101"/>
    </source>
</evidence>
<keyword evidence="2" id="KW-0479">Metal-binding</keyword>
<dbReference type="PANTHER" id="PTHR21266:SF57">
    <property type="entry name" value="3-CHLOROBENZOATE-3,4-DIOXYGENASE"/>
    <property type="match status" value="1"/>
</dbReference>
<keyword evidence="5" id="KW-0411">Iron-sulfur</keyword>
<dbReference type="InterPro" id="IPR050584">
    <property type="entry name" value="Cholesterol_7-desaturase"/>
</dbReference>
<keyword evidence="4" id="KW-0408">Iron</keyword>
<name>A0ABW0MLW3_9BURK</name>
<dbReference type="SUPFAM" id="SSF50022">
    <property type="entry name" value="ISP domain"/>
    <property type="match status" value="1"/>
</dbReference>
<evidence type="ECO:0000256" key="3">
    <source>
        <dbReference type="ARBA" id="ARBA00023002"/>
    </source>
</evidence>
<feature type="domain" description="Rieske" evidence="6">
    <location>
        <begin position="7"/>
        <end position="111"/>
    </location>
</feature>
<dbReference type="RefSeq" id="WP_379752561.1">
    <property type="nucleotide sequence ID" value="NZ_JBHSMR010000010.1"/>
</dbReference>
<dbReference type="Gene3D" id="2.102.10.10">
    <property type="entry name" value="Rieske [2Fe-2S] iron-sulphur domain"/>
    <property type="match status" value="1"/>
</dbReference>
<accession>A0ABW0MLW3</accession>
<dbReference type="PANTHER" id="PTHR21266">
    <property type="entry name" value="IRON-SULFUR DOMAIN CONTAINING PROTEIN"/>
    <property type="match status" value="1"/>
</dbReference>
<evidence type="ECO:0000256" key="5">
    <source>
        <dbReference type="ARBA" id="ARBA00023014"/>
    </source>
</evidence>
<keyword evidence="1" id="KW-0001">2Fe-2S</keyword>
<keyword evidence="8" id="KW-1185">Reference proteome</keyword>
<dbReference type="Pfam" id="PF00355">
    <property type="entry name" value="Rieske"/>
    <property type="match status" value="1"/>
</dbReference>
<comment type="caution">
    <text evidence="7">The sequence shown here is derived from an EMBL/GenBank/DDBJ whole genome shotgun (WGS) entry which is preliminary data.</text>
</comment>
<proteinExistence type="predicted"/>
<gene>
    <name evidence="7" type="ORF">ACFPQ5_06590</name>
</gene>
<protein>
    <submittedName>
        <fullName evidence="7">Rieske 2Fe-2S domain-containing protein</fullName>
    </submittedName>
</protein>